<dbReference type="STRING" id="39480.EUAN_12700"/>
<dbReference type="InterPro" id="IPR041854">
    <property type="entry name" value="BFD-like_2Fe2S-bd_dom_sf"/>
</dbReference>
<dbReference type="EMBL" id="MKIE01000004">
    <property type="protein sequence ID" value="OHW62201.1"/>
    <property type="molecule type" value="Genomic_DNA"/>
</dbReference>
<proteinExistence type="predicted"/>
<gene>
    <name evidence="2" type="ORF">EUAN_12700</name>
</gene>
<protein>
    <submittedName>
        <fullName evidence="2">BFD-like [2Fe-2S] binding domain protein</fullName>
    </submittedName>
</protein>
<dbReference type="AlphaFoldDB" id="A0A1S1V6D9"/>
<reference evidence="2 3" key="1">
    <citation type="submission" date="2016-09" db="EMBL/GenBank/DDBJ databases">
        <title>Genome sequence of Eubacterium angustum.</title>
        <authorList>
            <person name="Poehlein A."/>
            <person name="Daniel R."/>
        </authorList>
    </citation>
    <scope>NUCLEOTIDE SEQUENCE [LARGE SCALE GENOMIC DNA]</scope>
    <source>
        <strain evidence="2 3">DSM 1989</strain>
    </source>
</reference>
<dbReference type="RefSeq" id="WP_084655790.1">
    <property type="nucleotide sequence ID" value="NZ_MKIE01000004.1"/>
</dbReference>
<keyword evidence="3" id="KW-1185">Reference proteome</keyword>
<dbReference type="OrthoDB" id="9801699at2"/>
<evidence type="ECO:0000313" key="3">
    <source>
        <dbReference type="Proteomes" id="UP000180254"/>
    </source>
</evidence>
<dbReference type="Proteomes" id="UP000180254">
    <property type="component" value="Unassembled WGS sequence"/>
</dbReference>
<dbReference type="InterPro" id="IPR007419">
    <property type="entry name" value="BFD-like_2Fe2S-bd_dom"/>
</dbReference>
<comment type="caution">
    <text evidence="2">The sequence shown here is derived from an EMBL/GenBank/DDBJ whole genome shotgun (WGS) entry which is preliminary data.</text>
</comment>
<accession>A0A1S1V6D9</accession>
<dbReference type="Pfam" id="PF04324">
    <property type="entry name" value="Fer2_BFD"/>
    <property type="match status" value="1"/>
</dbReference>
<dbReference type="Gene3D" id="1.10.10.1100">
    <property type="entry name" value="BFD-like [2Fe-2S]-binding domain"/>
    <property type="match status" value="1"/>
</dbReference>
<evidence type="ECO:0000313" key="2">
    <source>
        <dbReference type="EMBL" id="OHW62201.1"/>
    </source>
</evidence>
<name>A0A1S1V6D9_9FIRM</name>
<organism evidence="2 3">
    <name type="scientific">Andreesenia angusta</name>
    <dbReference type="NCBI Taxonomy" id="39480"/>
    <lineage>
        <taxon>Bacteria</taxon>
        <taxon>Bacillati</taxon>
        <taxon>Bacillota</taxon>
        <taxon>Tissierellia</taxon>
        <taxon>Tissierellales</taxon>
        <taxon>Gottschalkiaceae</taxon>
        <taxon>Andreesenia</taxon>
    </lineage>
</organism>
<evidence type="ECO:0000259" key="1">
    <source>
        <dbReference type="Pfam" id="PF04324"/>
    </source>
</evidence>
<sequence>MSNLICYCSNVTEQEIVGAIDNGAKSLSDIKDMTGACTLGRCKELHPKGT</sequence>
<feature type="domain" description="BFD-like [2Fe-2S]-binding" evidence="1">
    <location>
        <begin position="4"/>
        <end position="38"/>
    </location>
</feature>